<dbReference type="Gene3D" id="1.10.260.40">
    <property type="entry name" value="lambda repressor-like DNA-binding domains"/>
    <property type="match status" value="1"/>
</dbReference>
<dbReference type="PANTHER" id="PTHR46558">
    <property type="entry name" value="TRACRIPTIONAL REGULATORY PROTEIN-RELATED-RELATED"/>
    <property type="match status" value="1"/>
</dbReference>
<dbReference type="Pfam" id="PF01381">
    <property type="entry name" value="HTH_3"/>
    <property type="match status" value="1"/>
</dbReference>
<dbReference type="InterPro" id="IPR001387">
    <property type="entry name" value="Cro/C1-type_HTH"/>
</dbReference>
<dbReference type="CDD" id="cd00093">
    <property type="entry name" value="HTH_XRE"/>
    <property type="match status" value="1"/>
</dbReference>
<dbReference type="SMART" id="SM00530">
    <property type="entry name" value="HTH_XRE"/>
    <property type="match status" value="1"/>
</dbReference>
<dbReference type="SUPFAM" id="SSF47413">
    <property type="entry name" value="lambda repressor-like DNA-binding domains"/>
    <property type="match status" value="1"/>
</dbReference>
<organism evidence="3 4">
    <name type="scientific">Pedobacter xixiisoli</name>
    <dbReference type="NCBI Taxonomy" id="1476464"/>
    <lineage>
        <taxon>Bacteria</taxon>
        <taxon>Pseudomonadati</taxon>
        <taxon>Bacteroidota</taxon>
        <taxon>Sphingobacteriia</taxon>
        <taxon>Sphingobacteriales</taxon>
        <taxon>Sphingobacteriaceae</taxon>
        <taxon>Pedobacter</taxon>
    </lineage>
</organism>
<sequence>MNVGKILRKLRKLKGVTQENIATFLNLERTSYAKLEKDKTMLRLDTAKLIAVFYGFELHYLILCMEYDQYVNNATTLRLIKAQKEKEALFEKQEAHSA</sequence>
<feature type="domain" description="HTH cro/C1-type" evidence="2">
    <location>
        <begin position="7"/>
        <end position="61"/>
    </location>
</feature>
<evidence type="ECO:0000313" key="4">
    <source>
        <dbReference type="Proteomes" id="UP000219281"/>
    </source>
</evidence>
<name>A0A286AER0_9SPHI</name>
<dbReference type="OrthoDB" id="955486at2"/>
<evidence type="ECO:0000313" key="3">
    <source>
        <dbReference type="EMBL" id="SOD20394.1"/>
    </source>
</evidence>
<dbReference type="PROSITE" id="PS50943">
    <property type="entry name" value="HTH_CROC1"/>
    <property type="match status" value="1"/>
</dbReference>
<dbReference type="AlphaFoldDB" id="A0A286AER0"/>
<accession>A0A286AER0</accession>
<keyword evidence="1 3" id="KW-0238">DNA-binding</keyword>
<reference evidence="4" key="1">
    <citation type="submission" date="2017-09" db="EMBL/GenBank/DDBJ databases">
        <authorList>
            <person name="Varghese N."/>
            <person name="Submissions S."/>
        </authorList>
    </citation>
    <scope>NUCLEOTIDE SEQUENCE [LARGE SCALE GENOMIC DNA]</scope>
    <source>
        <strain evidence="4">CGMCC 1.12803</strain>
    </source>
</reference>
<evidence type="ECO:0000256" key="1">
    <source>
        <dbReference type="ARBA" id="ARBA00023125"/>
    </source>
</evidence>
<protein>
    <submittedName>
        <fullName evidence="3">DNA-binding transcriptional regulator, XRE-family HTH domain</fullName>
    </submittedName>
</protein>
<dbReference type="RefSeq" id="WP_097133899.1">
    <property type="nucleotide sequence ID" value="NZ_OCMT01000005.1"/>
</dbReference>
<dbReference type="PANTHER" id="PTHR46558:SF11">
    <property type="entry name" value="HTH-TYPE TRANSCRIPTIONAL REGULATOR XRE"/>
    <property type="match status" value="1"/>
</dbReference>
<keyword evidence="4" id="KW-1185">Reference proteome</keyword>
<dbReference type="EMBL" id="OCMT01000005">
    <property type="protein sequence ID" value="SOD20394.1"/>
    <property type="molecule type" value="Genomic_DNA"/>
</dbReference>
<dbReference type="Proteomes" id="UP000219281">
    <property type="component" value="Unassembled WGS sequence"/>
</dbReference>
<proteinExistence type="predicted"/>
<gene>
    <name evidence="3" type="ORF">SAMN06297358_4111</name>
</gene>
<dbReference type="InterPro" id="IPR010982">
    <property type="entry name" value="Lambda_DNA-bd_dom_sf"/>
</dbReference>
<dbReference type="GO" id="GO:0003677">
    <property type="term" value="F:DNA binding"/>
    <property type="evidence" value="ECO:0007669"/>
    <property type="project" value="UniProtKB-KW"/>
</dbReference>
<evidence type="ECO:0000259" key="2">
    <source>
        <dbReference type="PROSITE" id="PS50943"/>
    </source>
</evidence>